<reference evidence="1" key="1">
    <citation type="submission" date="2021-06" db="EMBL/GenBank/DDBJ databases">
        <authorList>
            <person name="Kallberg Y."/>
            <person name="Tangrot J."/>
            <person name="Rosling A."/>
        </authorList>
    </citation>
    <scope>NUCLEOTIDE SEQUENCE</scope>
    <source>
        <strain evidence="1">UK204</strain>
    </source>
</reference>
<feature type="non-terminal residue" evidence="1">
    <location>
        <position position="104"/>
    </location>
</feature>
<sequence>LNVTEFAGSSQGGPTGRTFCIKCRYLKSDRRIEKKATRIRKNSNLMITGKMICIDKILEYIVEIQDINFLLMSIAINIESPTGESASSLYFWPAGQFSGRISAQ</sequence>
<comment type="caution">
    <text evidence="1">The sequence shown here is derived from an EMBL/GenBank/DDBJ whole genome shotgun (WGS) entry which is preliminary data.</text>
</comment>
<proteinExistence type="predicted"/>
<dbReference type="EMBL" id="CAJVPQ010026276">
    <property type="protein sequence ID" value="CAG8768401.1"/>
    <property type="molecule type" value="Genomic_DNA"/>
</dbReference>
<gene>
    <name evidence="1" type="ORF">FCALED_LOCUS17375</name>
</gene>
<accession>A0A9N9NX04</accession>
<dbReference type="OrthoDB" id="2405731at2759"/>
<dbReference type="Proteomes" id="UP000789570">
    <property type="component" value="Unassembled WGS sequence"/>
</dbReference>
<protein>
    <submittedName>
        <fullName evidence="1">6082_t:CDS:1</fullName>
    </submittedName>
</protein>
<organism evidence="1 2">
    <name type="scientific">Funneliformis caledonium</name>
    <dbReference type="NCBI Taxonomy" id="1117310"/>
    <lineage>
        <taxon>Eukaryota</taxon>
        <taxon>Fungi</taxon>
        <taxon>Fungi incertae sedis</taxon>
        <taxon>Mucoromycota</taxon>
        <taxon>Glomeromycotina</taxon>
        <taxon>Glomeromycetes</taxon>
        <taxon>Glomerales</taxon>
        <taxon>Glomeraceae</taxon>
        <taxon>Funneliformis</taxon>
    </lineage>
</organism>
<feature type="non-terminal residue" evidence="1">
    <location>
        <position position="1"/>
    </location>
</feature>
<name>A0A9N9NX04_9GLOM</name>
<evidence type="ECO:0000313" key="2">
    <source>
        <dbReference type="Proteomes" id="UP000789570"/>
    </source>
</evidence>
<dbReference type="AlphaFoldDB" id="A0A9N9NX04"/>
<keyword evidence="2" id="KW-1185">Reference proteome</keyword>
<evidence type="ECO:0000313" key="1">
    <source>
        <dbReference type="EMBL" id="CAG8768401.1"/>
    </source>
</evidence>